<evidence type="ECO:0000256" key="5">
    <source>
        <dbReference type="ARBA" id="ARBA00022737"/>
    </source>
</evidence>
<dbReference type="FunFam" id="1.10.238.10:FF:000052">
    <property type="entry name" value="Guanylate cyclase activator 1A"/>
    <property type="match status" value="1"/>
</dbReference>
<keyword evidence="2" id="KW-0716">Sensory transduction</keyword>
<dbReference type="InterPro" id="IPR043472">
    <property type="entry name" value="Macro_dom-like"/>
</dbReference>
<dbReference type="Gene3D" id="1.10.238.10">
    <property type="entry name" value="EF-hand"/>
    <property type="match status" value="2"/>
</dbReference>
<dbReference type="PROSITE" id="PS00018">
    <property type="entry name" value="EF_HAND_1"/>
    <property type="match status" value="3"/>
</dbReference>
<evidence type="ECO:0000313" key="13">
    <source>
        <dbReference type="EMBL" id="KAK1801517.1"/>
    </source>
</evidence>
<dbReference type="EMBL" id="JAROKS010000008">
    <property type="protein sequence ID" value="KAK1801517.1"/>
    <property type="molecule type" value="Genomic_DNA"/>
</dbReference>
<dbReference type="SUPFAM" id="SSF52949">
    <property type="entry name" value="Macro domain-like"/>
    <property type="match status" value="1"/>
</dbReference>
<accession>A0AAD8ZLY2</accession>
<feature type="domain" description="EF-hand" evidence="11">
    <location>
        <begin position="87"/>
        <end position="122"/>
    </location>
</feature>
<feature type="compositionally biased region" description="Basic and acidic residues" evidence="10">
    <location>
        <begin position="194"/>
        <end position="214"/>
    </location>
</feature>
<dbReference type="InterPro" id="IPR028846">
    <property type="entry name" value="Recoverin"/>
</dbReference>
<dbReference type="Gene3D" id="3.40.220.10">
    <property type="entry name" value="Leucine Aminopeptidase, subunit E, domain 1"/>
    <property type="match status" value="1"/>
</dbReference>
<evidence type="ECO:0000259" key="11">
    <source>
        <dbReference type="PROSITE" id="PS50222"/>
    </source>
</evidence>
<dbReference type="Pfam" id="PF00036">
    <property type="entry name" value="EF-hand_1"/>
    <property type="match status" value="1"/>
</dbReference>
<evidence type="ECO:0000259" key="12">
    <source>
        <dbReference type="PROSITE" id="PS51154"/>
    </source>
</evidence>
<feature type="domain" description="EF-hand" evidence="11">
    <location>
        <begin position="51"/>
        <end position="86"/>
    </location>
</feature>
<evidence type="ECO:0000256" key="2">
    <source>
        <dbReference type="ARBA" id="ARBA00022606"/>
    </source>
</evidence>
<organism evidence="13 14">
    <name type="scientific">Electrophorus voltai</name>
    <dbReference type="NCBI Taxonomy" id="2609070"/>
    <lineage>
        <taxon>Eukaryota</taxon>
        <taxon>Metazoa</taxon>
        <taxon>Chordata</taxon>
        <taxon>Craniata</taxon>
        <taxon>Vertebrata</taxon>
        <taxon>Euteleostomi</taxon>
        <taxon>Actinopterygii</taxon>
        <taxon>Neopterygii</taxon>
        <taxon>Teleostei</taxon>
        <taxon>Ostariophysi</taxon>
        <taxon>Gymnotiformes</taxon>
        <taxon>Gymnotoidei</taxon>
        <taxon>Gymnotidae</taxon>
        <taxon>Electrophorus</taxon>
    </lineage>
</organism>
<dbReference type="SUPFAM" id="SSF47473">
    <property type="entry name" value="EF-hand"/>
    <property type="match status" value="1"/>
</dbReference>
<evidence type="ECO:0000256" key="1">
    <source>
        <dbReference type="ARBA" id="ARBA00014954"/>
    </source>
</evidence>
<dbReference type="PROSITE" id="PS51154">
    <property type="entry name" value="MACRO"/>
    <property type="match status" value="1"/>
</dbReference>
<dbReference type="InterPro" id="IPR002048">
    <property type="entry name" value="EF_hand_dom"/>
</dbReference>
<dbReference type="AlphaFoldDB" id="A0AAD8ZLY2"/>
<keyword evidence="5" id="KW-0677">Repeat</keyword>
<feature type="region of interest" description="Disordered" evidence="10">
    <location>
        <begin position="192"/>
        <end position="214"/>
    </location>
</feature>
<keyword evidence="8" id="KW-0844">Vision</keyword>
<dbReference type="GO" id="GO:0001917">
    <property type="term" value="C:photoreceptor inner segment"/>
    <property type="evidence" value="ECO:0007669"/>
    <property type="project" value="TreeGrafter"/>
</dbReference>
<feature type="domain" description="Macro" evidence="12">
    <location>
        <begin position="225"/>
        <end position="361"/>
    </location>
</feature>
<dbReference type="GO" id="GO:0007601">
    <property type="term" value="P:visual perception"/>
    <property type="evidence" value="ECO:0007669"/>
    <property type="project" value="UniProtKB-KW"/>
</dbReference>
<dbReference type="Proteomes" id="UP001239994">
    <property type="component" value="Unassembled WGS sequence"/>
</dbReference>
<keyword evidence="7" id="KW-0449">Lipoprotein</keyword>
<evidence type="ECO:0000256" key="7">
    <source>
        <dbReference type="ARBA" id="ARBA00023288"/>
    </source>
</evidence>
<evidence type="ECO:0000256" key="8">
    <source>
        <dbReference type="ARBA" id="ARBA00023305"/>
    </source>
</evidence>
<feature type="domain" description="EF-hand" evidence="11">
    <location>
        <begin position="149"/>
        <end position="184"/>
    </location>
</feature>
<dbReference type="PRINTS" id="PR00450">
    <property type="entry name" value="RECOVERIN"/>
</dbReference>
<protein>
    <recommendedName>
        <fullName evidence="1">Guanylyl cyclase-activating protein 2</fullName>
    </recommendedName>
    <alternativeName>
        <fullName evidence="9">Guanylate cyclase activator 1B</fullName>
    </alternativeName>
</protein>
<dbReference type="SMART" id="SM00054">
    <property type="entry name" value="EFh"/>
    <property type="match status" value="3"/>
</dbReference>
<dbReference type="GO" id="GO:0008048">
    <property type="term" value="F:calcium sensitive guanylate cyclase activator activity"/>
    <property type="evidence" value="ECO:0007669"/>
    <property type="project" value="TreeGrafter"/>
</dbReference>
<dbReference type="PANTHER" id="PTHR23055:SF11">
    <property type="entry name" value="GUANYLYL CYCLASE-ACTIVATING PROTEIN 2"/>
    <property type="match status" value="1"/>
</dbReference>
<dbReference type="PROSITE" id="PS50222">
    <property type="entry name" value="EF_HAND_2"/>
    <property type="match status" value="3"/>
</dbReference>
<evidence type="ECO:0000256" key="10">
    <source>
        <dbReference type="SAM" id="MobiDB-lite"/>
    </source>
</evidence>
<evidence type="ECO:0000256" key="6">
    <source>
        <dbReference type="ARBA" id="ARBA00022837"/>
    </source>
</evidence>
<dbReference type="InterPro" id="IPR018247">
    <property type="entry name" value="EF_Hand_1_Ca_BS"/>
</dbReference>
<keyword evidence="14" id="KW-1185">Reference proteome</keyword>
<evidence type="ECO:0000256" key="4">
    <source>
        <dbReference type="ARBA" id="ARBA00022723"/>
    </source>
</evidence>
<name>A0AAD8ZLY2_9TELE</name>
<proteinExistence type="predicted"/>
<keyword evidence="3" id="KW-0519">Myristate</keyword>
<reference evidence="13" key="1">
    <citation type="submission" date="2023-03" db="EMBL/GenBank/DDBJ databases">
        <title>Electrophorus voltai genome.</title>
        <authorList>
            <person name="Bian C."/>
        </authorList>
    </citation>
    <scope>NUCLEOTIDE SEQUENCE</scope>
    <source>
        <strain evidence="13">CB-2022</strain>
        <tissue evidence="13">Muscle</tissue>
    </source>
</reference>
<gene>
    <name evidence="13" type="ORF">P4O66_004579</name>
</gene>
<evidence type="ECO:0000256" key="3">
    <source>
        <dbReference type="ARBA" id="ARBA00022707"/>
    </source>
</evidence>
<dbReference type="Pfam" id="PF13499">
    <property type="entry name" value="EF-hand_7"/>
    <property type="match status" value="1"/>
</dbReference>
<dbReference type="PANTHER" id="PTHR23055">
    <property type="entry name" value="CALCIUM BINDING PROTEINS"/>
    <property type="match status" value="1"/>
</dbReference>
<dbReference type="GO" id="GO:0005509">
    <property type="term" value="F:calcium ion binding"/>
    <property type="evidence" value="ECO:0007669"/>
    <property type="project" value="InterPro"/>
</dbReference>
<dbReference type="InterPro" id="IPR002589">
    <property type="entry name" value="Macro_dom"/>
</dbReference>
<sequence length="361" mass="41239">MGQRLSEEPDDKEIDVAELQEWYKKFVVECPSGTLFMHEFKSFFGVTNNQEAADYIENMFRAFDKNGDNTIDFLEYVAALNLVLRGKLEHKLKWTFKMYDKDGSGCIDKTELKEIVEMDYPFDLYDCMSIYRMKKACHGELDEECNLLSPDQVVDRIFELVDENGDGELSLDEFVDGARRDKWVMKMLQMDMSEEPKSPPETKEAREAVVPRKDESHSVSWSVMSHSPGQSAGEGSKLMCVKGDLFSCPATDSLAHCISEDCRMAAGIAVHFRKKFGGVKELLAQQKKTGECAVLKKSDRFVYYLITKKRYNHKPTYETLRQSLEAMKAHCIASGVTRLSMPRFVGLLAEDQAWLLITERG</sequence>
<keyword evidence="6" id="KW-0106">Calcium</keyword>
<keyword evidence="4" id="KW-0479">Metal-binding</keyword>
<dbReference type="CDD" id="cd02901">
    <property type="entry name" value="Macro_Poa1p-like"/>
    <property type="match status" value="1"/>
</dbReference>
<comment type="caution">
    <text evidence="13">The sequence shown here is derived from an EMBL/GenBank/DDBJ whole genome shotgun (WGS) entry which is preliminary data.</text>
</comment>
<dbReference type="CDD" id="cd00051">
    <property type="entry name" value="EFh"/>
    <property type="match status" value="2"/>
</dbReference>
<evidence type="ECO:0000313" key="14">
    <source>
        <dbReference type="Proteomes" id="UP001239994"/>
    </source>
</evidence>
<evidence type="ECO:0000256" key="9">
    <source>
        <dbReference type="ARBA" id="ARBA00033142"/>
    </source>
</evidence>
<dbReference type="InterPro" id="IPR011992">
    <property type="entry name" value="EF-hand-dom_pair"/>
</dbReference>
<dbReference type="GO" id="GO:0120199">
    <property type="term" value="C:cone photoreceptor outer segment"/>
    <property type="evidence" value="ECO:0007669"/>
    <property type="project" value="TreeGrafter"/>
</dbReference>